<dbReference type="Proteomes" id="UP001054846">
    <property type="component" value="Chromosome"/>
</dbReference>
<accession>A0ABY3PTF0</accession>
<dbReference type="Pfam" id="PF01609">
    <property type="entry name" value="DDE_Tnp_1"/>
    <property type="match status" value="1"/>
</dbReference>
<dbReference type="RefSeq" id="WP_230844245.1">
    <property type="nucleotide sequence ID" value="NZ_CP063845.1"/>
</dbReference>
<reference evidence="3 4" key="1">
    <citation type="journal article" date="2021" name="Genome Biol. Evol.">
        <title>Complete Genome Sequencing of a Novel Gloeobacter Species from a Waterfall Cave in Mexico.</title>
        <authorList>
            <person name="Saw J.H."/>
            <person name="Cardona T."/>
            <person name="Montejano G."/>
        </authorList>
    </citation>
    <scope>NUCLEOTIDE SEQUENCE [LARGE SCALE GENOMIC DNA]</scope>
    <source>
        <strain evidence="3">MG652769</strain>
    </source>
</reference>
<dbReference type="EMBL" id="CP063845">
    <property type="protein sequence ID" value="UFP97025.1"/>
    <property type="molecule type" value="Genomic_DNA"/>
</dbReference>
<keyword evidence="4" id="KW-1185">Reference proteome</keyword>
<dbReference type="InterPro" id="IPR002559">
    <property type="entry name" value="Transposase_11"/>
</dbReference>
<gene>
    <name evidence="3" type="ORF">ISF26_16700</name>
</gene>
<name>A0ABY3PTF0_9CYAN</name>
<dbReference type="NCBIfam" id="NF033580">
    <property type="entry name" value="transpos_IS5_3"/>
    <property type="match status" value="1"/>
</dbReference>
<evidence type="ECO:0000313" key="3">
    <source>
        <dbReference type="EMBL" id="UFP97025.1"/>
    </source>
</evidence>
<organism evidence="3 4">
    <name type="scientific">Gloeobacter morelensis MG652769</name>
    <dbReference type="NCBI Taxonomy" id="2781736"/>
    <lineage>
        <taxon>Bacteria</taxon>
        <taxon>Bacillati</taxon>
        <taxon>Cyanobacteriota</taxon>
        <taxon>Cyanophyceae</taxon>
        <taxon>Gloeobacterales</taxon>
        <taxon>Gloeobacteraceae</taxon>
        <taxon>Gloeobacter</taxon>
        <taxon>Gloeobacter morelensis</taxon>
    </lineage>
</organism>
<evidence type="ECO:0000259" key="2">
    <source>
        <dbReference type="Pfam" id="PF13340"/>
    </source>
</evidence>
<evidence type="ECO:0000313" key="4">
    <source>
        <dbReference type="Proteomes" id="UP001054846"/>
    </source>
</evidence>
<sequence>MSRKPYKTDLTDEQWAILEPLLPKAKPAGRPRSVDLREVVNAIIYVLHTGIQWEMMPQDLPPYTTVYTDYDQWNKDGHWQVINARLNAKARQAAGRDPQPSLSIVDSQSVKTAEKGGSLPGFDGNKKVKGRKRQLMVDTLGFIWKVFVAAANSGDRQGLAALAMSMKGRLPRLKKILVDQGYTGPLGEAVKNVCGWEVEVSQPEPKRKGFLPQFKRWIIERTCGWLLHERRLSKDYEQWPQSSESMIYLANIRLVLRRLTAAQPTLTTA</sequence>
<protein>
    <submittedName>
        <fullName evidence="3">IS5 family transposase</fullName>
    </submittedName>
</protein>
<evidence type="ECO:0000259" key="1">
    <source>
        <dbReference type="Pfam" id="PF01609"/>
    </source>
</evidence>
<dbReference type="PANTHER" id="PTHR30007">
    <property type="entry name" value="PHP DOMAIN PROTEIN"/>
    <property type="match status" value="1"/>
</dbReference>
<dbReference type="PANTHER" id="PTHR30007:SF0">
    <property type="entry name" value="TRANSPOSASE"/>
    <property type="match status" value="1"/>
</dbReference>
<proteinExistence type="predicted"/>
<feature type="domain" description="Insertion element IS402-like" evidence="2">
    <location>
        <begin position="10"/>
        <end position="82"/>
    </location>
</feature>
<feature type="domain" description="Transposase IS4-like" evidence="1">
    <location>
        <begin position="99"/>
        <end position="185"/>
    </location>
</feature>
<dbReference type="Pfam" id="PF13340">
    <property type="entry name" value="DUF4096"/>
    <property type="match status" value="1"/>
</dbReference>
<dbReference type="InterPro" id="IPR025161">
    <property type="entry name" value="IS402-like_dom"/>
</dbReference>